<reference evidence="3 4" key="1">
    <citation type="submission" date="2016-09" db="EMBL/GenBank/DDBJ databases">
        <title>The draft genome of Dichanthelium oligosanthes: A C3 panicoid grass species.</title>
        <authorList>
            <person name="Studer A.J."/>
            <person name="Schnable J.C."/>
            <person name="Brutnell T.P."/>
        </authorList>
    </citation>
    <scope>NUCLEOTIDE SEQUENCE [LARGE SCALE GENOMIC DNA]</scope>
    <source>
        <strain evidence="4">cv. Kellogg 1175</strain>
        <tissue evidence="3">Leaf</tissue>
    </source>
</reference>
<keyword evidence="2" id="KW-0472">Membrane</keyword>
<comment type="caution">
    <text evidence="3">The sequence shown here is derived from an EMBL/GenBank/DDBJ whole genome shotgun (WGS) entry which is preliminary data.</text>
</comment>
<name>A0A1E5WJK4_9POAL</name>
<proteinExistence type="predicted"/>
<dbReference type="EMBL" id="LWDX02004869">
    <property type="protein sequence ID" value="OEL37615.1"/>
    <property type="molecule type" value="Genomic_DNA"/>
</dbReference>
<evidence type="ECO:0000313" key="4">
    <source>
        <dbReference type="Proteomes" id="UP000095767"/>
    </source>
</evidence>
<feature type="transmembrane region" description="Helical" evidence="2">
    <location>
        <begin position="84"/>
        <end position="104"/>
    </location>
</feature>
<protein>
    <submittedName>
        <fullName evidence="3">Uncharacterized protein</fullName>
    </submittedName>
</protein>
<keyword evidence="2" id="KW-1133">Transmembrane helix</keyword>
<evidence type="ECO:0000313" key="3">
    <source>
        <dbReference type="EMBL" id="OEL37615.1"/>
    </source>
</evidence>
<feature type="transmembrane region" description="Helical" evidence="2">
    <location>
        <begin position="52"/>
        <end position="72"/>
    </location>
</feature>
<dbReference type="Pfam" id="PF16594">
    <property type="entry name" value="ATP-synt_Z"/>
    <property type="match status" value="1"/>
</dbReference>
<dbReference type="AlphaFoldDB" id="A0A1E5WJK4"/>
<gene>
    <name evidence="3" type="ORF">BAE44_0001364</name>
</gene>
<sequence length="130" mass="13169">MMAQREPRGAGAAKAAGGGGGRRPGDGHVALEMGMGGGASGERAEQAGTRSAWAAAAGVGLAGAGVLVWWAVAFHPTHEQLWMVPVGLVLLGTPLVAWLSLFASGAGRWLGRLRAGDDRQPIAPAVVPER</sequence>
<evidence type="ECO:0000256" key="1">
    <source>
        <dbReference type="SAM" id="MobiDB-lite"/>
    </source>
</evidence>
<dbReference type="PANTHER" id="PTHR35165:SF4">
    <property type="entry name" value="OS03G0126900 PROTEIN"/>
    <property type="match status" value="1"/>
</dbReference>
<accession>A0A1E5WJK4</accession>
<feature type="region of interest" description="Disordered" evidence="1">
    <location>
        <begin position="1"/>
        <end position="44"/>
    </location>
</feature>
<dbReference type="InterPro" id="IPR032238">
    <property type="entry name" value="ATP-synth_Z"/>
</dbReference>
<keyword evidence="2" id="KW-0812">Transmembrane</keyword>
<dbReference type="Proteomes" id="UP000095767">
    <property type="component" value="Unassembled WGS sequence"/>
</dbReference>
<dbReference type="PANTHER" id="PTHR35165">
    <property type="entry name" value="OS08G0113900 PROTEIN"/>
    <property type="match status" value="1"/>
</dbReference>
<keyword evidence="4" id="KW-1185">Reference proteome</keyword>
<evidence type="ECO:0000256" key="2">
    <source>
        <dbReference type="SAM" id="Phobius"/>
    </source>
</evidence>
<organism evidence="3 4">
    <name type="scientific">Dichanthelium oligosanthes</name>
    <dbReference type="NCBI Taxonomy" id="888268"/>
    <lineage>
        <taxon>Eukaryota</taxon>
        <taxon>Viridiplantae</taxon>
        <taxon>Streptophyta</taxon>
        <taxon>Embryophyta</taxon>
        <taxon>Tracheophyta</taxon>
        <taxon>Spermatophyta</taxon>
        <taxon>Magnoliopsida</taxon>
        <taxon>Liliopsida</taxon>
        <taxon>Poales</taxon>
        <taxon>Poaceae</taxon>
        <taxon>PACMAD clade</taxon>
        <taxon>Panicoideae</taxon>
        <taxon>Panicodae</taxon>
        <taxon>Paniceae</taxon>
        <taxon>Dichantheliinae</taxon>
        <taxon>Dichanthelium</taxon>
    </lineage>
</organism>